<name>A0A0F9JD41_9ZZZZ</name>
<evidence type="ECO:0000313" key="1">
    <source>
        <dbReference type="EMBL" id="KKM67493.1"/>
    </source>
</evidence>
<comment type="caution">
    <text evidence="1">The sequence shown here is derived from an EMBL/GenBank/DDBJ whole genome shotgun (WGS) entry which is preliminary data.</text>
</comment>
<proteinExistence type="predicted"/>
<gene>
    <name evidence="1" type="ORF">LCGC14_1470500</name>
</gene>
<organism evidence="1">
    <name type="scientific">marine sediment metagenome</name>
    <dbReference type="NCBI Taxonomy" id="412755"/>
    <lineage>
        <taxon>unclassified sequences</taxon>
        <taxon>metagenomes</taxon>
        <taxon>ecological metagenomes</taxon>
    </lineage>
</organism>
<dbReference type="AlphaFoldDB" id="A0A0F9JD41"/>
<accession>A0A0F9JD41</accession>
<reference evidence="1" key="1">
    <citation type="journal article" date="2015" name="Nature">
        <title>Complex archaea that bridge the gap between prokaryotes and eukaryotes.</title>
        <authorList>
            <person name="Spang A."/>
            <person name="Saw J.H."/>
            <person name="Jorgensen S.L."/>
            <person name="Zaremba-Niedzwiedzka K."/>
            <person name="Martijn J."/>
            <person name="Lind A.E."/>
            <person name="van Eijk R."/>
            <person name="Schleper C."/>
            <person name="Guy L."/>
            <person name="Ettema T.J."/>
        </authorList>
    </citation>
    <scope>NUCLEOTIDE SEQUENCE</scope>
</reference>
<dbReference type="EMBL" id="LAZR01010338">
    <property type="protein sequence ID" value="KKM67493.1"/>
    <property type="molecule type" value="Genomic_DNA"/>
</dbReference>
<sequence>MRERERVFIAEDGTEMTIEMVEEVKELGNRYKRFKVTVDGQAAREIILAGATSNNLEHNYGTIQILLAWGMSAFERLGLHTGSIEQSNVA</sequence>
<protein>
    <submittedName>
        <fullName evidence="1">Uncharacterized protein</fullName>
    </submittedName>
</protein>